<proteinExistence type="predicted"/>
<evidence type="ECO:0008006" key="3">
    <source>
        <dbReference type="Google" id="ProtNLM"/>
    </source>
</evidence>
<dbReference type="AlphaFoldDB" id="A0A1M5WFW1"/>
<keyword evidence="2" id="KW-1185">Reference proteome</keyword>
<dbReference type="RefSeq" id="WP_084110209.1">
    <property type="nucleotide sequence ID" value="NZ_FQXJ01000005.1"/>
</dbReference>
<evidence type="ECO:0000313" key="2">
    <source>
        <dbReference type="Proteomes" id="UP000183954"/>
    </source>
</evidence>
<dbReference type="EMBL" id="FQXJ01000005">
    <property type="protein sequence ID" value="SHH86327.1"/>
    <property type="molecule type" value="Genomic_DNA"/>
</dbReference>
<dbReference type="OrthoDB" id="1697546at2"/>
<dbReference type="STRING" id="1121420.SAMN02746098_01597"/>
<name>A0A1M5WFW1_9FIRM</name>
<protein>
    <recommendedName>
        <fullName evidence="3">XRE family transcriptional regulator</fullName>
    </recommendedName>
</protein>
<organism evidence="1 2">
    <name type="scientific">Desulfosporosinus lacus DSM 15449</name>
    <dbReference type="NCBI Taxonomy" id="1121420"/>
    <lineage>
        <taxon>Bacteria</taxon>
        <taxon>Bacillati</taxon>
        <taxon>Bacillota</taxon>
        <taxon>Clostridia</taxon>
        <taxon>Eubacteriales</taxon>
        <taxon>Desulfitobacteriaceae</taxon>
        <taxon>Desulfosporosinus</taxon>
    </lineage>
</organism>
<dbReference type="InterPro" id="IPR010982">
    <property type="entry name" value="Lambda_DNA-bd_dom_sf"/>
</dbReference>
<sequence>MRDTTGHKIELRFKSESLSISESWLNAMFKNLKAEMARIPLSGKDVADTIGITPQAFYDKMSGRSEFKRSEMFKIQELFFMGLLLDYLFRWDLDNKDYN</sequence>
<accession>A0A1M5WFW1</accession>
<dbReference type="SUPFAM" id="SSF47413">
    <property type="entry name" value="lambda repressor-like DNA-binding domains"/>
    <property type="match status" value="1"/>
</dbReference>
<evidence type="ECO:0000313" key="1">
    <source>
        <dbReference type="EMBL" id="SHH86327.1"/>
    </source>
</evidence>
<reference evidence="2" key="1">
    <citation type="submission" date="2016-11" db="EMBL/GenBank/DDBJ databases">
        <authorList>
            <person name="Varghese N."/>
            <person name="Submissions S."/>
        </authorList>
    </citation>
    <scope>NUCLEOTIDE SEQUENCE [LARGE SCALE GENOMIC DNA]</scope>
    <source>
        <strain evidence="2">DSM 15449</strain>
    </source>
</reference>
<dbReference type="GO" id="GO:0003677">
    <property type="term" value="F:DNA binding"/>
    <property type="evidence" value="ECO:0007669"/>
    <property type="project" value="InterPro"/>
</dbReference>
<dbReference type="Proteomes" id="UP000183954">
    <property type="component" value="Unassembled WGS sequence"/>
</dbReference>
<gene>
    <name evidence="1" type="ORF">SAMN02746098_01597</name>
</gene>